<reference evidence="2" key="2">
    <citation type="submission" date="2003-01" db="EMBL/GenBank/DDBJ databases">
        <title>Oryza sativa nipponbare(GA3) genomic DNA, chromosome 1, BAC clone:B1455F06.</title>
        <authorList>
            <person name="Sasaki T."/>
            <person name="Matsumoto T."/>
            <person name="Katayose Y."/>
        </authorList>
    </citation>
    <scope>NUCLEOTIDE SEQUENCE</scope>
</reference>
<accession>Q5JJQ7</accession>
<accession>Q5JJN1</accession>
<dbReference type="AlphaFoldDB" id="Q5JJN1"/>
<gene>
    <name evidence="2" type="ORF">B1455F06.19</name>
    <name evidence="1" type="ORF">P0592G05.3</name>
</gene>
<dbReference type="EMBL" id="AP006167">
    <property type="protein sequence ID" value="BAD88320.1"/>
    <property type="molecule type" value="Genomic_DNA"/>
</dbReference>
<proteinExistence type="predicted"/>
<evidence type="ECO:0000313" key="1">
    <source>
        <dbReference type="EMBL" id="BAD88300.1"/>
    </source>
</evidence>
<organism evidence="1">
    <name type="scientific">Oryza sativa subsp. japonica</name>
    <name type="common">Rice</name>
    <dbReference type="NCBI Taxonomy" id="39947"/>
    <lineage>
        <taxon>Eukaryota</taxon>
        <taxon>Viridiplantae</taxon>
        <taxon>Streptophyta</taxon>
        <taxon>Embryophyta</taxon>
        <taxon>Tracheophyta</taxon>
        <taxon>Spermatophyta</taxon>
        <taxon>Magnoliopsida</taxon>
        <taxon>Liliopsida</taxon>
        <taxon>Poales</taxon>
        <taxon>Poaceae</taxon>
        <taxon>BOP clade</taxon>
        <taxon>Oryzoideae</taxon>
        <taxon>Oryzeae</taxon>
        <taxon>Oryzinae</taxon>
        <taxon>Oryza</taxon>
        <taxon>Oryza sativa</taxon>
    </lineage>
</organism>
<dbReference type="EMBL" id="AP004672">
    <property type="protein sequence ID" value="BAD88300.1"/>
    <property type="molecule type" value="Genomic_DNA"/>
</dbReference>
<dbReference type="Proteomes" id="UP000000763">
    <property type="component" value="Chromosome 1"/>
</dbReference>
<reference evidence="3" key="4">
    <citation type="journal article" date="2008" name="Nucleic Acids Res.">
        <title>The rice annotation project database (RAP-DB): 2008 update.</title>
        <authorList>
            <consortium name="The rice annotation project (RAP)"/>
        </authorList>
    </citation>
    <scope>GENOME REANNOTATION</scope>
    <source>
        <strain evidence="3">cv. Nipponbare</strain>
    </source>
</reference>
<reference evidence="1" key="1">
    <citation type="journal article" date="2002" name="Nature">
        <title>The genome sequence and structure of rice chromosome 1.</title>
        <authorList>
            <person name="Sasaki T."/>
            <person name="Matsumoto T."/>
            <person name="Yamamoto K."/>
            <person name="Sakata K."/>
            <person name="Baba T."/>
            <person name="Katayose Y."/>
            <person name="Wu J."/>
            <person name="Niimura Y."/>
            <person name="Cheng Z."/>
            <person name="Nagamura Y."/>
            <person name="Antonio B.A."/>
            <person name="Kanamori H."/>
            <person name="Hosokawa S."/>
            <person name="Masukawa M."/>
            <person name="Arikawa K."/>
            <person name="Chiden Y."/>
            <person name="Hayashi M."/>
            <person name="Okamoto M."/>
            <person name="Ando T."/>
            <person name="Aoki H."/>
            <person name="Arita K."/>
            <person name="Hamada M."/>
            <person name="Harada C."/>
            <person name="Hijishita S."/>
            <person name="Honda M."/>
            <person name="Ichikawa Y."/>
            <person name="Idonuma A."/>
            <person name="Iijima M."/>
            <person name="Ikeda M."/>
            <person name="Ikeno M."/>
            <person name="Itoh S."/>
            <person name="Itoh T."/>
            <person name="Itoh Y."/>
            <person name="Itoh Y."/>
            <person name="Iwabuchi A."/>
            <person name="Kamiya K."/>
            <person name="Karasawa W."/>
            <person name="Katagiri S."/>
            <person name="Kikuta A."/>
            <person name="Kobayashi N."/>
            <person name="Kono I."/>
            <person name="Machita K."/>
            <person name="Maehara T."/>
            <person name="Mizuno H."/>
            <person name="Mizubayashi T."/>
            <person name="Mukai Y."/>
            <person name="Nagasaki H."/>
            <person name="Nakashima M."/>
            <person name="Nakama Y."/>
            <person name="Nakamichi Y."/>
            <person name="Nakamura M."/>
            <person name="Namiki N."/>
            <person name="Negishi M."/>
            <person name="Ohta I."/>
            <person name="Ono N."/>
            <person name="Saji S."/>
            <person name="Sakai K."/>
            <person name="Shibata M."/>
            <person name="Shimokawa T."/>
            <person name="Shomura A."/>
            <person name="Song J."/>
            <person name="Takazaki Y."/>
            <person name="Terasawa K."/>
            <person name="Tsuji K."/>
            <person name="Waki K."/>
            <person name="Yamagata H."/>
            <person name="Yamane H."/>
            <person name="Yoshiki S."/>
            <person name="Yoshihara R."/>
            <person name="Yukawa K."/>
            <person name="Zhong H."/>
            <person name="Iwama H."/>
            <person name="Endo T."/>
            <person name="Ito H."/>
            <person name="Hahn J.H."/>
            <person name="Kim H.I."/>
            <person name="Eun M.Y."/>
            <person name="Yano M."/>
            <person name="Jiang J."/>
            <person name="Gojobori T."/>
        </authorList>
    </citation>
    <scope>NUCLEOTIDE SEQUENCE</scope>
</reference>
<reference evidence="3" key="3">
    <citation type="journal article" date="2005" name="Nature">
        <title>The map-based sequence of the rice genome.</title>
        <authorList>
            <consortium name="International rice genome sequencing project (IRGSP)"/>
            <person name="Matsumoto T."/>
            <person name="Wu J."/>
            <person name="Kanamori H."/>
            <person name="Katayose Y."/>
            <person name="Fujisawa M."/>
            <person name="Namiki N."/>
            <person name="Mizuno H."/>
            <person name="Yamamoto K."/>
            <person name="Antonio B.A."/>
            <person name="Baba T."/>
            <person name="Sakata K."/>
            <person name="Nagamura Y."/>
            <person name="Aoki H."/>
            <person name="Arikawa K."/>
            <person name="Arita K."/>
            <person name="Bito T."/>
            <person name="Chiden Y."/>
            <person name="Fujitsuka N."/>
            <person name="Fukunaka R."/>
            <person name="Hamada M."/>
            <person name="Harada C."/>
            <person name="Hayashi A."/>
            <person name="Hijishita S."/>
            <person name="Honda M."/>
            <person name="Hosokawa S."/>
            <person name="Ichikawa Y."/>
            <person name="Idonuma A."/>
            <person name="Iijima M."/>
            <person name="Ikeda M."/>
            <person name="Ikeno M."/>
            <person name="Ito K."/>
            <person name="Ito S."/>
            <person name="Ito T."/>
            <person name="Ito Y."/>
            <person name="Ito Y."/>
            <person name="Iwabuchi A."/>
            <person name="Kamiya K."/>
            <person name="Karasawa W."/>
            <person name="Kurita K."/>
            <person name="Katagiri S."/>
            <person name="Kikuta A."/>
            <person name="Kobayashi H."/>
            <person name="Kobayashi N."/>
            <person name="Machita K."/>
            <person name="Maehara T."/>
            <person name="Masukawa M."/>
            <person name="Mizubayashi T."/>
            <person name="Mukai Y."/>
            <person name="Nagasaki H."/>
            <person name="Nagata Y."/>
            <person name="Naito S."/>
            <person name="Nakashima M."/>
            <person name="Nakama Y."/>
            <person name="Nakamichi Y."/>
            <person name="Nakamura M."/>
            <person name="Meguro A."/>
            <person name="Negishi M."/>
            <person name="Ohta I."/>
            <person name="Ohta T."/>
            <person name="Okamoto M."/>
            <person name="Ono N."/>
            <person name="Saji S."/>
            <person name="Sakaguchi M."/>
            <person name="Sakai K."/>
            <person name="Shibata M."/>
            <person name="Shimokawa T."/>
            <person name="Song J."/>
            <person name="Takazaki Y."/>
            <person name="Terasawa K."/>
            <person name="Tsugane M."/>
            <person name="Tsuji K."/>
            <person name="Ueda S."/>
            <person name="Waki K."/>
            <person name="Yamagata H."/>
            <person name="Yamamoto M."/>
            <person name="Yamamoto S."/>
            <person name="Yamane H."/>
            <person name="Yoshiki S."/>
            <person name="Yoshihara R."/>
            <person name="Yukawa K."/>
            <person name="Zhong H."/>
            <person name="Yano M."/>
            <person name="Yuan Q."/>
            <person name="Ouyang S."/>
            <person name="Liu J."/>
            <person name="Jones K.M."/>
            <person name="Gansberger K."/>
            <person name="Moffat K."/>
            <person name="Hill J."/>
            <person name="Bera J."/>
            <person name="Fadrosh D."/>
            <person name="Jin S."/>
            <person name="Johri S."/>
            <person name="Kim M."/>
            <person name="Overton L."/>
            <person name="Reardon M."/>
            <person name="Tsitrin T."/>
            <person name="Vuong H."/>
            <person name="Weaver B."/>
            <person name="Ciecko A."/>
            <person name="Tallon L."/>
            <person name="Jackson J."/>
            <person name="Pai G."/>
            <person name="Aken S.V."/>
            <person name="Utterback T."/>
            <person name="Reidmuller S."/>
            <person name="Feldblyum T."/>
            <person name="Hsiao J."/>
            <person name="Zismann V."/>
            <person name="Iobst S."/>
            <person name="de Vazeille A.R."/>
            <person name="Buell C.R."/>
            <person name="Ying K."/>
            <person name="Li Y."/>
            <person name="Lu T."/>
            <person name="Huang Y."/>
            <person name="Zhao Q."/>
            <person name="Feng Q."/>
            <person name="Zhang L."/>
            <person name="Zhu J."/>
            <person name="Weng Q."/>
            <person name="Mu J."/>
            <person name="Lu Y."/>
            <person name="Fan D."/>
            <person name="Liu Y."/>
            <person name="Guan J."/>
            <person name="Zhang Y."/>
            <person name="Yu S."/>
            <person name="Liu X."/>
            <person name="Zhang Y."/>
            <person name="Hong G."/>
            <person name="Han B."/>
            <person name="Choisne N."/>
            <person name="Demange N."/>
            <person name="Orjeda G."/>
            <person name="Samain S."/>
            <person name="Cattolico L."/>
            <person name="Pelletier E."/>
            <person name="Couloux A."/>
            <person name="Segurens B."/>
            <person name="Wincker P."/>
            <person name="D'Hont A."/>
            <person name="Scarpelli C."/>
            <person name="Weissenbach J."/>
            <person name="Salanoubat M."/>
            <person name="Quetier F."/>
            <person name="Yu Y."/>
            <person name="Kim H.R."/>
            <person name="Rambo T."/>
            <person name="Currie J."/>
            <person name="Collura K."/>
            <person name="Luo M."/>
            <person name="Yang T."/>
            <person name="Ammiraju J.S.S."/>
            <person name="Engler F."/>
            <person name="Soderlund C."/>
            <person name="Wing R.A."/>
            <person name="Palmer L.E."/>
            <person name="de la Bastide M."/>
            <person name="Spiegel L."/>
            <person name="Nascimento L."/>
            <person name="Zutavern T."/>
            <person name="O'Shaughnessy A."/>
            <person name="Dike S."/>
            <person name="Dedhia N."/>
            <person name="Preston R."/>
            <person name="Balija V."/>
            <person name="McCombie W.R."/>
            <person name="Chow T."/>
            <person name="Chen H."/>
            <person name="Chung M."/>
            <person name="Chen C."/>
            <person name="Shaw J."/>
            <person name="Wu H."/>
            <person name="Hsiao K."/>
            <person name="Chao Y."/>
            <person name="Chu M."/>
            <person name="Cheng C."/>
            <person name="Hour A."/>
            <person name="Lee P."/>
            <person name="Lin S."/>
            <person name="Lin Y."/>
            <person name="Liou J."/>
            <person name="Liu S."/>
            <person name="Hsing Y."/>
            <person name="Raghuvanshi S."/>
            <person name="Mohanty A."/>
            <person name="Bharti A.K."/>
            <person name="Gaur A."/>
            <person name="Gupta V."/>
            <person name="Kumar D."/>
            <person name="Ravi V."/>
            <person name="Vij S."/>
            <person name="Kapur A."/>
            <person name="Khurana P."/>
            <person name="Khurana P."/>
            <person name="Khurana J.P."/>
            <person name="Tyagi A.K."/>
            <person name="Gaikwad K."/>
            <person name="Singh A."/>
            <person name="Dalal V."/>
            <person name="Srivastava S."/>
            <person name="Dixit A."/>
            <person name="Pal A.K."/>
            <person name="Ghazi I.A."/>
            <person name="Yadav M."/>
            <person name="Pandit A."/>
            <person name="Bhargava A."/>
            <person name="Sureshbabu K."/>
            <person name="Batra K."/>
            <person name="Sharma T.R."/>
            <person name="Mohapatra T."/>
            <person name="Singh N.K."/>
            <person name="Messing J."/>
            <person name="Nelson A.B."/>
            <person name="Fuks G."/>
            <person name="Kavchok S."/>
            <person name="Keizer G."/>
            <person name="Linton E."/>
            <person name="Llaca V."/>
            <person name="Song R."/>
            <person name="Tanyolac B."/>
            <person name="Young S."/>
            <person name="Ho-Il K."/>
            <person name="Hahn J.H."/>
            <person name="Sangsakoo G."/>
            <person name="Vanavichit A."/>
            <person name="de Mattos Luiz.A.T."/>
            <person name="Zimmer P.D."/>
            <person name="Malone G."/>
            <person name="Dellagostin O."/>
            <person name="de Oliveira A.C."/>
            <person name="Bevan M."/>
            <person name="Bancroft I."/>
            <person name="Minx P."/>
            <person name="Cordum H."/>
            <person name="Wilson R."/>
            <person name="Cheng Z."/>
            <person name="Jin W."/>
            <person name="Jiang J."/>
            <person name="Leong S.A."/>
            <person name="Iwama H."/>
            <person name="Gojobori T."/>
            <person name="Itoh T."/>
            <person name="Niimura Y."/>
            <person name="Fujii Y."/>
            <person name="Habara T."/>
            <person name="Sakai H."/>
            <person name="Sato Y."/>
            <person name="Wilson G."/>
            <person name="Kumar K."/>
            <person name="McCouch S."/>
            <person name="Juretic N."/>
            <person name="Hoen D."/>
            <person name="Wright S."/>
            <person name="Bruskiewich R."/>
            <person name="Bureau T."/>
            <person name="Miyao A."/>
            <person name="Hirochika H."/>
            <person name="Nishikawa T."/>
            <person name="Kadowaki K."/>
            <person name="Sugiura M."/>
            <person name="Burr B."/>
            <person name="Sasaki T."/>
        </authorList>
    </citation>
    <scope>NUCLEOTIDE SEQUENCE [LARGE SCALE GENOMIC DNA]</scope>
    <source>
        <strain evidence="3">cv. Nipponbare</strain>
    </source>
</reference>
<protein>
    <submittedName>
        <fullName evidence="1">Uncharacterized protein</fullName>
    </submittedName>
</protein>
<sequence>MRGVRHGGPWMPTARGDGRQVLTTEFGNPRIGDEEGIETEFEIEIVPETE</sequence>
<evidence type="ECO:0000313" key="2">
    <source>
        <dbReference type="EMBL" id="BAD88320.1"/>
    </source>
</evidence>
<name>Q5JJN1_ORYSJ</name>
<evidence type="ECO:0000313" key="3">
    <source>
        <dbReference type="Proteomes" id="UP000000763"/>
    </source>
</evidence>
<dbReference type="Proteomes" id="UP000817658">
    <property type="component" value="Chromosome 1"/>
</dbReference>